<evidence type="ECO:0000313" key="1">
    <source>
        <dbReference type="EMBL" id="MBU9714439.1"/>
    </source>
</evidence>
<organism evidence="1 2">
    <name type="scientific">Evansella tamaricis</name>
    <dbReference type="NCBI Taxonomy" id="2069301"/>
    <lineage>
        <taxon>Bacteria</taxon>
        <taxon>Bacillati</taxon>
        <taxon>Bacillota</taxon>
        <taxon>Bacilli</taxon>
        <taxon>Bacillales</taxon>
        <taxon>Bacillaceae</taxon>
        <taxon>Evansella</taxon>
    </lineage>
</organism>
<proteinExistence type="predicted"/>
<evidence type="ECO:0000313" key="2">
    <source>
        <dbReference type="Proteomes" id="UP000784880"/>
    </source>
</evidence>
<sequence length="54" mass="6595">MNTLHDELLEADNKIKTLLEHKAKEMLEIIEHFEERQIKQKQNVDSYRKFIKNL</sequence>
<protein>
    <submittedName>
        <fullName evidence="1">Uncharacterized protein</fullName>
    </submittedName>
</protein>
<reference evidence="1 2" key="1">
    <citation type="submission" date="2021-06" db="EMBL/GenBank/DDBJ databases">
        <title>Bacillus sp. RD4P76, an endophyte from a halophyte.</title>
        <authorList>
            <person name="Sun J.-Q."/>
        </authorList>
    </citation>
    <scope>NUCLEOTIDE SEQUENCE [LARGE SCALE GENOMIC DNA]</scope>
    <source>
        <strain evidence="1 2">CGMCC 1.15917</strain>
    </source>
</reference>
<keyword evidence="2" id="KW-1185">Reference proteome</keyword>
<dbReference type="EMBL" id="JAHQCS010000178">
    <property type="protein sequence ID" value="MBU9714439.1"/>
    <property type="molecule type" value="Genomic_DNA"/>
</dbReference>
<name>A0ABS6JL99_9BACI</name>
<comment type="caution">
    <text evidence="1">The sequence shown here is derived from an EMBL/GenBank/DDBJ whole genome shotgun (WGS) entry which is preliminary data.</text>
</comment>
<gene>
    <name evidence="1" type="ORF">KS419_22110</name>
</gene>
<accession>A0ABS6JL99</accession>
<dbReference type="Proteomes" id="UP000784880">
    <property type="component" value="Unassembled WGS sequence"/>
</dbReference>
<dbReference type="RefSeq" id="WP_217069015.1">
    <property type="nucleotide sequence ID" value="NZ_JAHQCS010000178.1"/>
</dbReference>